<dbReference type="InterPro" id="IPR025646">
    <property type="entry name" value="DUF4350"/>
</dbReference>
<name>A0A967B2V5_9MICO</name>
<sequence length="369" mass="38842">MNRRRAAFWAVVGLLLVGSALLVVLLRGSSGVPLDPRNPEPDGAEAVARVLSEQGVTVISASSRDAVAAAQPDAASTVLVSMPSAVSSERLRQVLRASSGAALVVLIRPGAAQLNTVLGTDTTTTPWSGVSGSACELPSLQGLSPLGVGNAYVGLPSDAQTCFGDPLNGAPVFQLPAVEDRPAVLVIGSVSILSNELIDKGDNAAIALRALGSQPRLVWYSGDFDASAPPPPSPWPLWVSPAVLLLVACILLTMVWRGRRLGRLVTEPLPVVVKADETARARGELYRRSRDTVRAGQILRQASSTRLSAYLGLSPHTDPTQLVDEVARAAGEQPQRVGELLHGPDTTTEPALAKVAQDLETLERQVRRR</sequence>
<evidence type="ECO:0000313" key="5">
    <source>
        <dbReference type="Proteomes" id="UP000744769"/>
    </source>
</evidence>
<dbReference type="Pfam" id="PF14258">
    <property type="entry name" value="DUF4350"/>
    <property type="match status" value="1"/>
</dbReference>
<protein>
    <recommendedName>
        <fullName evidence="3">DUF4350 domain-containing protein</fullName>
    </recommendedName>
</protein>
<keyword evidence="2" id="KW-1133">Transmembrane helix</keyword>
<keyword evidence="2" id="KW-0472">Membrane</keyword>
<keyword evidence="2" id="KW-0812">Transmembrane</keyword>
<dbReference type="EMBL" id="JAAOIV010000009">
    <property type="protein sequence ID" value="NHN56533.1"/>
    <property type="molecule type" value="Genomic_DNA"/>
</dbReference>
<keyword evidence="5" id="KW-1185">Reference proteome</keyword>
<evidence type="ECO:0000256" key="1">
    <source>
        <dbReference type="SAM" id="MobiDB-lite"/>
    </source>
</evidence>
<organism evidence="4 5">
    <name type="scientific">Metallococcus carri</name>
    <dbReference type="NCBI Taxonomy" id="1656884"/>
    <lineage>
        <taxon>Bacteria</taxon>
        <taxon>Bacillati</taxon>
        <taxon>Actinomycetota</taxon>
        <taxon>Actinomycetes</taxon>
        <taxon>Micrococcales</taxon>
        <taxon>Dermacoccaceae</taxon>
        <taxon>Metallococcus</taxon>
    </lineage>
</organism>
<dbReference type="AlphaFoldDB" id="A0A967B2V5"/>
<evidence type="ECO:0000256" key="2">
    <source>
        <dbReference type="SAM" id="Phobius"/>
    </source>
</evidence>
<feature type="region of interest" description="Disordered" evidence="1">
    <location>
        <begin position="334"/>
        <end position="369"/>
    </location>
</feature>
<proteinExistence type="predicted"/>
<dbReference type="Proteomes" id="UP000744769">
    <property type="component" value="Unassembled WGS sequence"/>
</dbReference>
<feature type="domain" description="DUF4350" evidence="3">
    <location>
        <begin position="36"/>
        <end position="209"/>
    </location>
</feature>
<gene>
    <name evidence="4" type="ORF">G9U51_12160</name>
</gene>
<feature type="transmembrane region" description="Helical" evidence="2">
    <location>
        <begin position="235"/>
        <end position="256"/>
    </location>
</feature>
<comment type="caution">
    <text evidence="4">The sequence shown here is derived from an EMBL/GenBank/DDBJ whole genome shotgun (WGS) entry which is preliminary data.</text>
</comment>
<evidence type="ECO:0000313" key="4">
    <source>
        <dbReference type="EMBL" id="NHN56533.1"/>
    </source>
</evidence>
<reference evidence="4" key="1">
    <citation type="submission" date="2020-03" db="EMBL/GenBank/DDBJ databases">
        <title>Draft sequencing of Calidifontibacter sp. DB0510.</title>
        <authorList>
            <person name="Kim D.-U."/>
        </authorList>
    </citation>
    <scope>NUCLEOTIDE SEQUENCE</scope>
    <source>
        <strain evidence="4">DB0510</strain>
    </source>
</reference>
<accession>A0A967B2V5</accession>
<evidence type="ECO:0000259" key="3">
    <source>
        <dbReference type="Pfam" id="PF14258"/>
    </source>
</evidence>
<dbReference type="RefSeq" id="WP_166197210.1">
    <property type="nucleotide sequence ID" value="NZ_JAAOIV010000009.1"/>
</dbReference>